<keyword evidence="16" id="KW-1185">Reference proteome</keyword>
<dbReference type="SUPFAM" id="SSF55874">
    <property type="entry name" value="ATPase domain of HSP90 chaperone/DNA topoisomerase II/histidine kinase"/>
    <property type="match status" value="1"/>
</dbReference>
<keyword evidence="6" id="KW-0547">Nucleotide-binding</keyword>
<feature type="transmembrane region" description="Helical" evidence="12">
    <location>
        <begin position="300"/>
        <end position="323"/>
    </location>
</feature>
<keyword evidence="3" id="KW-0597">Phosphoprotein</keyword>
<accession>A0A4U8Q4H8</accession>
<dbReference type="AlphaFoldDB" id="A0A4U8Q4H8"/>
<evidence type="ECO:0000256" key="5">
    <source>
        <dbReference type="ARBA" id="ARBA00022692"/>
    </source>
</evidence>
<dbReference type="Gene3D" id="6.10.340.10">
    <property type="match status" value="1"/>
</dbReference>
<evidence type="ECO:0000256" key="2">
    <source>
        <dbReference type="ARBA" id="ARBA00022475"/>
    </source>
</evidence>
<keyword evidence="10" id="KW-0902">Two-component regulatory system</keyword>
<dbReference type="Pfam" id="PF02518">
    <property type="entry name" value="HATPase_c"/>
    <property type="match status" value="1"/>
</dbReference>
<dbReference type="EMBL" id="QGQD01000067">
    <property type="protein sequence ID" value="TLC99719.1"/>
    <property type="molecule type" value="Genomic_DNA"/>
</dbReference>
<dbReference type="Proteomes" id="UP000306509">
    <property type="component" value="Unassembled WGS sequence"/>
</dbReference>
<dbReference type="Gene3D" id="3.30.565.10">
    <property type="entry name" value="Histidine kinase-like ATPase, C-terminal domain"/>
    <property type="match status" value="1"/>
</dbReference>
<feature type="transmembrane region" description="Helical" evidence="12">
    <location>
        <begin position="12"/>
        <end position="36"/>
    </location>
</feature>
<keyword evidence="11 12" id="KW-0472">Membrane</keyword>
<evidence type="ECO:0000256" key="12">
    <source>
        <dbReference type="SAM" id="Phobius"/>
    </source>
</evidence>
<reference evidence="15 16" key="1">
    <citation type="journal article" date="2019" name="Anaerobe">
        <title>Detection of Robinsoniella peoriensis in multiple bone samples of a trauma patient.</title>
        <authorList>
            <person name="Schrottner P."/>
            <person name="Hartwich K."/>
            <person name="Bunk B."/>
            <person name="Schober I."/>
            <person name="Helbig S."/>
            <person name="Rudolph W.W."/>
            <person name="Gunzer F."/>
        </authorList>
    </citation>
    <scope>NUCLEOTIDE SEQUENCE [LARGE SCALE GENOMIC DNA]</scope>
    <source>
        <strain evidence="15 16">DSM 106044</strain>
    </source>
</reference>
<evidence type="ECO:0000256" key="11">
    <source>
        <dbReference type="ARBA" id="ARBA00023136"/>
    </source>
</evidence>
<evidence type="ECO:0000256" key="6">
    <source>
        <dbReference type="ARBA" id="ARBA00022741"/>
    </source>
</evidence>
<evidence type="ECO:0000256" key="3">
    <source>
        <dbReference type="ARBA" id="ARBA00022553"/>
    </source>
</evidence>
<comment type="caution">
    <text evidence="15">The sequence shown here is derived from an EMBL/GenBank/DDBJ whole genome shotgun (WGS) entry which is preliminary data.</text>
</comment>
<evidence type="ECO:0000256" key="1">
    <source>
        <dbReference type="ARBA" id="ARBA00004651"/>
    </source>
</evidence>
<name>A0A4U8Q4H8_9FIRM</name>
<dbReference type="GO" id="GO:0005524">
    <property type="term" value="F:ATP binding"/>
    <property type="evidence" value="ECO:0007669"/>
    <property type="project" value="UniProtKB-KW"/>
</dbReference>
<evidence type="ECO:0000256" key="7">
    <source>
        <dbReference type="ARBA" id="ARBA00022777"/>
    </source>
</evidence>
<dbReference type="GO" id="GO:0005886">
    <property type="term" value="C:plasma membrane"/>
    <property type="evidence" value="ECO:0007669"/>
    <property type="project" value="UniProtKB-SubCell"/>
</dbReference>
<gene>
    <name evidence="15" type="ORF">DSM106044_03511</name>
</gene>
<sequence>MKIKDKTAGKNSFFNKIFLVYALITIISSFVLFLILTENLITIKKDQALEMSGQVIESVDSFLQSKIVDEKSIYQKLYRDDEKWAHLIEEIINEERQDYYTEHLQEVQKNITQTVYAVDNQFNGTFLYGKNTGKILQFGSFQNSGEYQFFVNTVHDFAYLEESKTKLVSARNEYTGNNSFSIFIFDPIRDPANFATKIGTMAMCFNAKNIRNCYRRFDKYIKGSVWVMDENGGLIYDSSSEYQLEGAFPQMDLLIERDSTLSGKDMIYNSVYNSEGGYYVINPIPMAAIMDDVRVLQYNIFKVMILVLLCAALLNFISTKFFANRVRAIKETMDQVKQGKLTNFKKQRRYRDEVGYIHSELIEMCAVLDAHIKKEYVYQLRQKEMELYALQAQIDPHFLYNSLEAIRMNLYMKGEEEAGKMIWILSDMFRNIMKKDVVVTNRDEMNYVKSYLELYRFRLGDRMEYEIEVHEEVYRYATIKHILQPILENALVHGIQDVGTEEHPSRIKILAEKQGEDIVFTISDSGSGIEIERLQEIRENLEKDELFQKSIGIYNVNNRLRIVYGDDYMLQIFSKEMEGTEVILKIKAMKKKELESYVRDINC</sequence>
<evidence type="ECO:0000259" key="14">
    <source>
        <dbReference type="Pfam" id="PF06580"/>
    </source>
</evidence>
<evidence type="ECO:0000259" key="13">
    <source>
        <dbReference type="Pfam" id="PF02518"/>
    </source>
</evidence>
<dbReference type="InterPro" id="IPR003594">
    <property type="entry name" value="HATPase_dom"/>
</dbReference>
<evidence type="ECO:0000313" key="15">
    <source>
        <dbReference type="EMBL" id="TLC99719.1"/>
    </source>
</evidence>
<dbReference type="InterPro" id="IPR036890">
    <property type="entry name" value="HATPase_C_sf"/>
</dbReference>
<dbReference type="PANTHER" id="PTHR34220">
    <property type="entry name" value="SENSOR HISTIDINE KINASE YPDA"/>
    <property type="match status" value="1"/>
</dbReference>
<keyword evidence="8" id="KW-0067">ATP-binding</keyword>
<proteinExistence type="predicted"/>
<evidence type="ECO:0000256" key="4">
    <source>
        <dbReference type="ARBA" id="ARBA00022679"/>
    </source>
</evidence>
<feature type="domain" description="Histidine kinase/HSP90-like ATPase" evidence="13">
    <location>
        <begin position="478"/>
        <end position="587"/>
    </location>
</feature>
<evidence type="ECO:0000313" key="16">
    <source>
        <dbReference type="Proteomes" id="UP000306509"/>
    </source>
</evidence>
<dbReference type="RefSeq" id="WP_138003162.1">
    <property type="nucleotide sequence ID" value="NZ_QGQD01000067.1"/>
</dbReference>
<keyword evidence="9 12" id="KW-1133">Transmembrane helix</keyword>
<dbReference type="InterPro" id="IPR050640">
    <property type="entry name" value="Bact_2-comp_sensor_kinase"/>
</dbReference>
<evidence type="ECO:0000256" key="10">
    <source>
        <dbReference type="ARBA" id="ARBA00023012"/>
    </source>
</evidence>
<dbReference type="InterPro" id="IPR010559">
    <property type="entry name" value="Sig_transdc_His_kin_internal"/>
</dbReference>
<keyword evidence="4 15" id="KW-0808">Transferase</keyword>
<keyword evidence="7 15" id="KW-0418">Kinase</keyword>
<dbReference type="Pfam" id="PF06580">
    <property type="entry name" value="His_kinase"/>
    <property type="match status" value="1"/>
</dbReference>
<dbReference type="EC" id="2.7.13.3" evidence="15"/>
<dbReference type="STRING" id="180332.GCA_000797495_00567"/>
<dbReference type="GO" id="GO:0000155">
    <property type="term" value="F:phosphorelay sensor kinase activity"/>
    <property type="evidence" value="ECO:0007669"/>
    <property type="project" value="InterPro"/>
</dbReference>
<keyword evidence="5 12" id="KW-0812">Transmembrane</keyword>
<evidence type="ECO:0000256" key="8">
    <source>
        <dbReference type="ARBA" id="ARBA00022840"/>
    </source>
</evidence>
<keyword evidence="2" id="KW-1003">Cell membrane</keyword>
<dbReference type="PANTHER" id="PTHR34220:SF11">
    <property type="entry name" value="SENSOR PROTEIN KINASE HPTS"/>
    <property type="match status" value="1"/>
</dbReference>
<evidence type="ECO:0000256" key="9">
    <source>
        <dbReference type="ARBA" id="ARBA00022989"/>
    </source>
</evidence>
<protein>
    <submittedName>
        <fullName evidence="15">Putative sensor-like histidine kinase</fullName>
        <ecNumber evidence="15">2.7.13.3</ecNumber>
    </submittedName>
</protein>
<organism evidence="15 16">
    <name type="scientific">Robinsoniella peoriensis</name>
    <dbReference type="NCBI Taxonomy" id="180332"/>
    <lineage>
        <taxon>Bacteria</taxon>
        <taxon>Bacillati</taxon>
        <taxon>Bacillota</taxon>
        <taxon>Clostridia</taxon>
        <taxon>Lachnospirales</taxon>
        <taxon>Lachnospiraceae</taxon>
        <taxon>Robinsoniella</taxon>
    </lineage>
</organism>
<comment type="subcellular location">
    <subcellularLocation>
        <location evidence="1">Cell membrane</location>
        <topology evidence="1">Multi-pass membrane protein</topology>
    </subcellularLocation>
</comment>
<feature type="domain" description="Signal transduction histidine kinase internal region" evidence="14">
    <location>
        <begin position="385"/>
        <end position="463"/>
    </location>
</feature>